<dbReference type="InterPro" id="IPR021246">
    <property type="entry name" value="DUF2797"/>
</dbReference>
<evidence type="ECO:0000313" key="2">
    <source>
        <dbReference type="Proteomes" id="UP000313645"/>
    </source>
</evidence>
<dbReference type="RefSeq" id="WP_131478113.1">
    <property type="nucleotide sequence ID" value="NZ_SJDL01000001.1"/>
</dbReference>
<name>A0ABY1ZV78_9GAMM</name>
<proteinExistence type="predicted"/>
<evidence type="ECO:0000313" key="1">
    <source>
        <dbReference type="EMBL" id="TBW59558.1"/>
    </source>
</evidence>
<dbReference type="EMBL" id="SJDL01000001">
    <property type="protein sequence ID" value="TBW59558.1"/>
    <property type="molecule type" value="Genomic_DNA"/>
</dbReference>
<comment type="caution">
    <text evidence="1">The sequence shown here is derived from an EMBL/GenBank/DDBJ whole genome shotgun (WGS) entry which is preliminary data.</text>
</comment>
<sequence>MTSAVVDVKGPLRKMPVEPGSPVHYRMKVGETLVPLNDLIGRDIQIDFDGEIRCIHCDRLTKKSFNQGFCYPCFRKLAACDSCIVSPEKCHYHEGTCREPEWGETHCMVPHVVYLANSSGLKVGITRKSQVPTRWIDQGAIAAIPMLEVATRQLSGLVEVICKDYVADRTNWRAMLKGDVPPLDLVEERARMLETIEASLDRLRDEHGQEAIRPVSDDTTDLAYPVEVWPTRIRTHNLDKTPSVAGRLEGIKGQYLILDSGVINIRKFTAYSVRLQVFGEKPQTSDLFSN</sequence>
<reference evidence="1 2" key="1">
    <citation type="submission" date="2019-02" db="EMBL/GenBank/DDBJ databases">
        <title>Marinobacter halodurans sp. nov., a marine bacterium isolated from sea tidal flat.</title>
        <authorList>
            <person name="Yoo Y."/>
            <person name="Lee D.W."/>
            <person name="Kim B.S."/>
            <person name="Kim J.-J."/>
        </authorList>
    </citation>
    <scope>NUCLEOTIDE SEQUENCE [LARGE SCALE GENOMIC DNA]</scope>
    <source>
        <strain evidence="1 2">YJ-S3-2</strain>
    </source>
</reference>
<dbReference type="Pfam" id="PF10977">
    <property type="entry name" value="DUF2797"/>
    <property type="match status" value="1"/>
</dbReference>
<gene>
    <name evidence="1" type="ORF">EZI54_00975</name>
</gene>
<protein>
    <submittedName>
        <fullName evidence="1">DUF2797 domain-containing protein</fullName>
    </submittedName>
</protein>
<accession>A0ABY1ZV78</accession>
<dbReference type="Proteomes" id="UP000313645">
    <property type="component" value="Unassembled WGS sequence"/>
</dbReference>
<organism evidence="1 2">
    <name type="scientific">Marinobacter halodurans</name>
    <dbReference type="NCBI Taxonomy" id="2528979"/>
    <lineage>
        <taxon>Bacteria</taxon>
        <taxon>Pseudomonadati</taxon>
        <taxon>Pseudomonadota</taxon>
        <taxon>Gammaproteobacteria</taxon>
        <taxon>Pseudomonadales</taxon>
        <taxon>Marinobacteraceae</taxon>
        <taxon>Marinobacter</taxon>
    </lineage>
</organism>
<keyword evidence="2" id="KW-1185">Reference proteome</keyword>